<evidence type="ECO:0000313" key="1">
    <source>
        <dbReference type="EMBL" id="CAH6719262.1"/>
    </source>
</evidence>
<protein>
    <submittedName>
        <fullName evidence="1">Uncharacterized protein</fullName>
    </submittedName>
</protein>
<dbReference type="EMBL" id="CALSDN010000002">
    <property type="protein sequence ID" value="CAH6719262.1"/>
    <property type="molecule type" value="Genomic_DNA"/>
</dbReference>
<dbReference type="Proteomes" id="UP001152531">
    <property type="component" value="Unassembled WGS sequence"/>
</dbReference>
<proteinExistence type="predicted"/>
<gene>
    <name evidence="1" type="ORF">CLIB1444_02S04522</name>
</gene>
<sequence length="92" mass="11020">MDYDSDDLDYSDNEQEFNEDSLSNEDYQQLYETLPILKKKLQDYNSSIPEIDLKECLYANYFNIEDSVNEIKQNYKSMYKFLEGIDFGRLRG</sequence>
<evidence type="ECO:0000313" key="2">
    <source>
        <dbReference type="Proteomes" id="UP001152531"/>
    </source>
</evidence>
<accession>A0ACA9Y2Y2</accession>
<comment type="caution">
    <text evidence="1">The sequence shown here is derived from an EMBL/GenBank/DDBJ whole genome shotgun (WGS) entry which is preliminary data.</text>
</comment>
<reference evidence="1" key="1">
    <citation type="submission" date="2022-06" db="EMBL/GenBank/DDBJ databases">
        <authorList>
            <person name="Legras J.-L."/>
            <person name="Devillers H."/>
            <person name="Grondin C."/>
        </authorList>
    </citation>
    <scope>NUCLEOTIDE SEQUENCE</scope>
    <source>
        <strain evidence="1">CLIB 1444</strain>
    </source>
</reference>
<keyword evidence="2" id="KW-1185">Reference proteome</keyword>
<organism evidence="1 2">
    <name type="scientific">[Candida] jaroonii</name>
    <dbReference type="NCBI Taxonomy" id="467808"/>
    <lineage>
        <taxon>Eukaryota</taxon>
        <taxon>Fungi</taxon>
        <taxon>Dikarya</taxon>
        <taxon>Ascomycota</taxon>
        <taxon>Saccharomycotina</taxon>
        <taxon>Pichiomycetes</taxon>
        <taxon>Debaryomycetaceae</taxon>
        <taxon>Yamadazyma</taxon>
    </lineage>
</organism>
<name>A0ACA9Y2Y2_9ASCO</name>